<evidence type="ECO:0000256" key="1">
    <source>
        <dbReference type="ARBA" id="ARBA00008769"/>
    </source>
</evidence>
<reference evidence="3" key="1">
    <citation type="submission" date="2019-02" db="EMBL/GenBank/DDBJ databases">
        <authorList>
            <person name="Gruber-Vodicka R. H."/>
            <person name="Seah K. B. B."/>
        </authorList>
    </citation>
    <scope>NUCLEOTIDE SEQUENCE</scope>
    <source>
        <strain evidence="3">BECK_BY1</strain>
    </source>
</reference>
<dbReference type="Pfam" id="PF04966">
    <property type="entry name" value="OprB"/>
    <property type="match status" value="1"/>
</dbReference>
<feature type="chain" id="PRO_5018817044" evidence="2">
    <location>
        <begin position="35"/>
        <end position="373"/>
    </location>
</feature>
<protein>
    <submittedName>
        <fullName evidence="3">Porin</fullName>
    </submittedName>
</protein>
<sequence>MFIPHPAIPPFSRACARIVPTALFTAALSFSASAHDITDNFSVGATITGVLQHGEFSDASIKDQSQGTVVTDINVNFQPTDQDEFDLVVSFASGNGLNTVSLYSAHPPYADDLEDDLENINGRKRDYLLTAWYKHTFALSEDTSLGLTGGIIDATGYVDDNEYANDGVGQFMNQAFVNNTLMVPPAFDTGIAGELDISDRWSLRGVWMSTKNDVKRTYNYLAGQLGFHTESGNYRLVAQGTSSDFASPTGKKEGLFSIGLSLDQQINDTVGAFARFGWQDNDATVSHDALYSAGLNLNGKLWGRAGDEIGLGYAHLSGGNDVIEETDVMESYIKFQLSEYVDLSLDVQYPNEQKTGTADSKGFIYGARINAYF</sequence>
<gene>
    <name evidence="3" type="ORF">BECKTUN1418D_GA0071000_102310</name>
</gene>
<organism evidence="3">
    <name type="scientific">Candidatus Kentrum sp. TUN</name>
    <dbReference type="NCBI Taxonomy" id="2126343"/>
    <lineage>
        <taxon>Bacteria</taxon>
        <taxon>Pseudomonadati</taxon>
        <taxon>Pseudomonadota</taxon>
        <taxon>Gammaproteobacteria</taxon>
        <taxon>Candidatus Kentrum</taxon>
    </lineage>
</organism>
<dbReference type="InterPro" id="IPR038673">
    <property type="entry name" value="OprB_sf"/>
</dbReference>
<evidence type="ECO:0000256" key="2">
    <source>
        <dbReference type="RuleBase" id="RU363072"/>
    </source>
</evidence>
<comment type="similarity">
    <text evidence="1 2">Belongs to the OprB family.</text>
</comment>
<feature type="signal peptide" evidence="2">
    <location>
        <begin position="1"/>
        <end position="34"/>
    </location>
</feature>
<dbReference type="Gene3D" id="2.40.160.180">
    <property type="entry name" value="Carbohydrate-selective porin OprB"/>
    <property type="match status" value="1"/>
</dbReference>
<evidence type="ECO:0000313" key="3">
    <source>
        <dbReference type="EMBL" id="VFK54443.1"/>
    </source>
</evidence>
<dbReference type="EMBL" id="CAADFX010000023">
    <property type="protein sequence ID" value="VFK54443.1"/>
    <property type="molecule type" value="Genomic_DNA"/>
</dbReference>
<name>A0A450ZKW2_9GAMM</name>
<accession>A0A450ZKW2</accession>
<dbReference type="GO" id="GO:0008643">
    <property type="term" value="P:carbohydrate transport"/>
    <property type="evidence" value="ECO:0007669"/>
    <property type="project" value="InterPro"/>
</dbReference>
<proteinExistence type="inferred from homology"/>
<dbReference type="InterPro" id="IPR007049">
    <property type="entry name" value="Carb-sel_porin_OprB"/>
</dbReference>
<keyword evidence="2" id="KW-0732">Signal</keyword>
<dbReference type="GO" id="GO:0016020">
    <property type="term" value="C:membrane"/>
    <property type="evidence" value="ECO:0007669"/>
    <property type="project" value="InterPro"/>
</dbReference>
<dbReference type="GO" id="GO:0015288">
    <property type="term" value="F:porin activity"/>
    <property type="evidence" value="ECO:0007669"/>
    <property type="project" value="InterPro"/>
</dbReference>
<dbReference type="AlphaFoldDB" id="A0A450ZKW2"/>